<organism evidence="1 2">
    <name type="scientific">Segatella copri</name>
    <dbReference type="NCBI Taxonomy" id="165179"/>
    <lineage>
        <taxon>Bacteria</taxon>
        <taxon>Pseudomonadati</taxon>
        <taxon>Bacteroidota</taxon>
        <taxon>Bacteroidia</taxon>
        <taxon>Bacteroidales</taxon>
        <taxon>Prevotellaceae</taxon>
        <taxon>Segatella</taxon>
    </lineage>
</organism>
<reference evidence="1 2" key="1">
    <citation type="submission" date="2018-08" db="EMBL/GenBank/DDBJ databases">
        <title>A genome reference for cultivated species of the human gut microbiota.</title>
        <authorList>
            <person name="Zou Y."/>
            <person name="Xue W."/>
            <person name="Luo G."/>
        </authorList>
    </citation>
    <scope>NUCLEOTIDE SEQUENCE [LARGE SCALE GENOMIC DNA]</scope>
    <source>
        <strain evidence="1 2">AF15-25</strain>
    </source>
</reference>
<name>A0AA92W465_9BACT</name>
<evidence type="ECO:0008006" key="3">
    <source>
        <dbReference type="Google" id="ProtNLM"/>
    </source>
</evidence>
<dbReference type="Proteomes" id="UP000285236">
    <property type="component" value="Unassembled WGS sequence"/>
</dbReference>
<evidence type="ECO:0000313" key="1">
    <source>
        <dbReference type="EMBL" id="RGU97241.1"/>
    </source>
</evidence>
<dbReference type="AlphaFoldDB" id="A0AA92W465"/>
<comment type="caution">
    <text evidence="1">The sequence shown here is derived from an EMBL/GenBank/DDBJ whole genome shotgun (WGS) entry which is preliminary data.</text>
</comment>
<dbReference type="EMBL" id="QRYP01000015">
    <property type="protein sequence ID" value="RGU97241.1"/>
    <property type="molecule type" value="Genomic_DNA"/>
</dbReference>
<sequence length="393" mass="45377">MTLDVLRNFIQSSHINFLYGSGVSRPYLATLGNIEKWLTMLAEDASDETYKEVIEASLYKAYCDGVILKNRYLSFASDEKFLETKSAYSEFFSICNELMNKRNSQLLNKQINLFTTNIDLLAEETLSKAGIELNDGFRGTIKPVYNESNFQISLSKASMLFHKQSEVPMFNLIKVHGAVNWKEQNRMIVSDTLLLWEIEQTLKKIDKDYFVELQNANKKEKTFDEVKTEAEDIALILPDDAYKEFFEAYNKIVMINPTKEKFKTSVLDYHFYELMRIYSNALERENSILFVMGFSFADEHIAQITKRAADTNPTLQIVVFAYSDEDEEGYKKNLQIEHGCSNNNILILTPTKFKELNNEKYSGLCSKVSFFDLKTINLIFKEISNNIHSCYGA</sequence>
<proteinExistence type="predicted"/>
<dbReference type="Pfam" id="PF13289">
    <property type="entry name" value="SIR2_2"/>
    <property type="match status" value="1"/>
</dbReference>
<protein>
    <recommendedName>
        <fullName evidence="3">SIR2-like domain-containing protein</fullName>
    </recommendedName>
</protein>
<accession>A0AA92W465</accession>
<dbReference type="RefSeq" id="WP_118079945.1">
    <property type="nucleotide sequence ID" value="NZ_QRYP01000015.1"/>
</dbReference>
<evidence type="ECO:0000313" key="2">
    <source>
        <dbReference type="Proteomes" id="UP000285236"/>
    </source>
</evidence>
<gene>
    <name evidence="1" type="ORF">DWW35_07195</name>
</gene>